<accession>A0A852VXF9</accession>
<evidence type="ECO:0000313" key="11">
    <source>
        <dbReference type="Proteomes" id="UP000549695"/>
    </source>
</evidence>
<evidence type="ECO:0000256" key="4">
    <source>
        <dbReference type="ARBA" id="ARBA00022692"/>
    </source>
</evidence>
<evidence type="ECO:0000256" key="3">
    <source>
        <dbReference type="ARBA" id="ARBA00022475"/>
    </source>
</evidence>
<dbReference type="GO" id="GO:0005886">
    <property type="term" value="C:plasma membrane"/>
    <property type="evidence" value="ECO:0007669"/>
    <property type="project" value="UniProtKB-SubCell"/>
</dbReference>
<feature type="transmembrane region" description="Helical" evidence="8">
    <location>
        <begin position="258"/>
        <end position="277"/>
    </location>
</feature>
<comment type="subcellular location">
    <subcellularLocation>
        <location evidence="1">Cell membrane</location>
        <topology evidence="1">Multi-pass membrane protein</topology>
    </subcellularLocation>
</comment>
<dbReference type="InterPro" id="IPR005829">
    <property type="entry name" value="Sugar_transporter_CS"/>
</dbReference>
<feature type="transmembrane region" description="Helical" evidence="8">
    <location>
        <begin position="203"/>
        <end position="222"/>
    </location>
</feature>
<keyword evidence="4 8" id="KW-0812">Transmembrane</keyword>
<comment type="caution">
    <text evidence="10">The sequence shown here is derived from an EMBL/GenBank/DDBJ whole genome shotgun (WGS) entry which is preliminary data.</text>
</comment>
<evidence type="ECO:0000256" key="1">
    <source>
        <dbReference type="ARBA" id="ARBA00004651"/>
    </source>
</evidence>
<dbReference type="Gene3D" id="1.20.1250.20">
    <property type="entry name" value="MFS general substrate transporter like domains"/>
    <property type="match status" value="2"/>
</dbReference>
<dbReference type="PROSITE" id="PS50850">
    <property type="entry name" value="MFS"/>
    <property type="match status" value="1"/>
</dbReference>
<reference evidence="10 11" key="1">
    <citation type="submission" date="2020-07" db="EMBL/GenBank/DDBJ databases">
        <title>Sequencing the genomes of 1000 actinobacteria strains.</title>
        <authorList>
            <person name="Klenk H.-P."/>
        </authorList>
    </citation>
    <scope>NUCLEOTIDE SEQUENCE [LARGE SCALE GENOMIC DNA]</scope>
    <source>
        <strain evidence="10 11">DSM 44749</strain>
    </source>
</reference>
<dbReference type="PROSITE" id="PS00217">
    <property type="entry name" value="SUGAR_TRANSPORT_2"/>
    <property type="match status" value="1"/>
</dbReference>
<proteinExistence type="predicted"/>
<dbReference type="InterPro" id="IPR036259">
    <property type="entry name" value="MFS_trans_sf"/>
</dbReference>
<feature type="transmembrane region" description="Helical" evidence="8">
    <location>
        <begin position="347"/>
        <end position="372"/>
    </location>
</feature>
<dbReference type="InterPro" id="IPR020846">
    <property type="entry name" value="MFS_dom"/>
</dbReference>
<dbReference type="InterPro" id="IPR011701">
    <property type="entry name" value="MFS"/>
</dbReference>
<evidence type="ECO:0000256" key="7">
    <source>
        <dbReference type="SAM" id="MobiDB-lite"/>
    </source>
</evidence>
<evidence type="ECO:0000313" key="10">
    <source>
        <dbReference type="EMBL" id="NYG01503.1"/>
    </source>
</evidence>
<gene>
    <name evidence="10" type="ORF">HDA37_001788</name>
</gene>
<evidence type="ECO:0000256" key="5">
    <source>
        <dbReference type="ARBA" id="ARBA00022989"/>
    </source>
</evidence>
<dbReference type="RefSeq" id="WP_073575423.1">
    <property type="nucleotide sequence ID" value="NZ_BAAAJZ010000015.1"/>
</dbReference>
<dbReference type="Pfam" id="PF07690">
    <property type="entry name" value="MFS_1"/>
    <property type="match status" value="1"/>
</dbReference>
<dbReference type="Proteomes" id="UP000549695">
    <property type="component" value="Unassembled WGS sequence"/>
</dbReference>
<dbReference type="EMBL" id="JACCCZ010000001">
    <property type="protein sequence ID" value="NYG01503.1"/>
    <property type="molecule type" value="Genomic_DNA"/>
</dbReference>
<feature type="transmembrane region" description="Helical" evidence="8">
    <location>
        <begin position="66"/>
        <end position="90"/>
    </location>
</feature>
<feature type="transmembrane region" description="Helical" evidence="8">
    <location>
        <begin position="289"/>
        <end position="309"/>
    </location>
</feature>
<feature type="region of interest" description="Disordered" evidence="7">
    <location>
        <begin position="1"/>
        <end position="23"/>
    </location>
</feature>
<dbReference type="PANTHER" id="PTHR43045:SF1">
    <property type="entry name" value="SHIKIMATE TRANSPORTER"/>
    <property type="match status" value="1"/>
</dbReference>
<keyword evidence="3" id="KW-1003">Cell membrane</keyword>
<protein>
    <submittedName>
        <fullName evidence="10">MFS family permease</fullName>
    </submittedName>
</protein>
<dbReference type="GO" id="GO:0022857">
    <property type="term" value="F:transmembrane transporter activity"/>
    <property type="evidence" value="ECO:0007669"/>
    <property type="project" value="InterPro"/>
</dbReference>
<feature type="transmembrane region" description="Helical" evidence="8">
    <location>
        <begin position="419"/>
        <end position="436"/>
    </location>
</feature>
<keyword evidence="2" id="KW-0813">Transport</keyword>
<organism evidence="10 11">
    <name type="scientific">Pseudonocardia alni</name>
    <name type="common">Amycolata alni</name>
    <dbReference type="NCBI Taxonomy" id="33907"/>
    <lineage>
        <taxon>Bacteria</taxon>
        <taxon>Bacillati</taxon>
        <taxon>Actinomycetota</taxon>
        <taxon>Actinomycetes</taxon>
        <taxon>Pseudonocardiales</taxon>
        <taxon>Pseudonocardiaceae</taxon>
        <taxon>Pseudonocardia</taxon>
    </lineage>
</organism>
<sequence length="445" mass="45867">MSTYSENTAAGAAADPAPGGGDAKGSRRMLASTFLGTTIEWYDFLVYGFLAPVALDVLFFPQFSPLVGTIAAFSVFAVGFLARPLGGIVFGHLGDRVGRKPIMIWTMALAGAATTAMGLLPTYTTIGLLAPVVLVVLRFVQGLALGGESAAGPLLATESAPGGRRGLFAAIVQSGAAGGTVLGATAVLLVGLMPREDLLAWGWRLPFLASAVIFFVGLYMRVRVAESPLFTRAVGAAGAERMPLLVVLRSHKAATARVLFAAVAESSVFYFTAIFGLSYVTGTLGLSPALPLLGIVIGNGLGMLTNPLFGWLSDRVGRRPLLLLAYALGCLYVVAVFFPLLRTADPALVVLALAIPGAVLQPMSLAVTGSFYPEQFDDARVRLSGIALGRQIGTVLGGGLLPVVSAALVAATGGLTASLVYYAALCAAGFLAVLLSRESARTALT</sequence>
<dbReference type="PANTHER" id="PTHR43045">
    <property type="entry name" value="SHIKIMATE TRANSPORTER"/>
    <property type="match status" value="1"/>
</dbReference>
<name>A0A852VXF9_PSEA5</name>
<evidence type="ECO:0000256" key="8">
    <source>
        <dbReference type="SAM" id="Phobius"/>
    </source>
</evidence>
<keyword evidence="11" id="KW-1185">Reference proteome</keyword>
<evidence type="ECO:0000256" key="6">
    <source>
        <dbReference type="ARBA" id="ARBA00023136"/>
    </source>
</evidence>
<feature type="domain" description="Major facilitator superfamily (MFS) profile" evidence="9">
    <location>
        <begin position="29"/>
        <end position="441"/>
    </location>
</feature>
<feature type="transmembrane region" description="Helical" evidence="8">
    <location>
        <begin position="321"/>
        <end position="341"/>
    </location>
</feature>
<dbReference type="AlphaFoldDB" id="A0A852VXF9"/>
<feature type="transmembrane region" description="Helical" evidence="8">
    <location>
        <begin position="41"/>
        <end position="60"/>
    </location>
</feature>
<feature type="transmembrane region" description="Helical" evidence="8">
    <location>
        <begin position="167"/>
        <end position="191"/>
    </location>
</feature>
<keyword evidence="6 8" id="KW-0472">Membrane</keyword>
<keyword evidence="5 8" id="KW-1133">Transmembrane helix</keyword>
<feature type="transmembrane region" description="Helical" evidence="8">
    <location>
        <begin position="102"/>
        <end position="120"/>
    </location>
</feature>
<feature type="transmembrane region" description="Helical" evidence="8">
    <location>
        <begin position="126"/>
        <end position="146"/>
    </location>
</feature>
<dbReference type="SUPFAM" id="SSF103473">
    <property type="entry name" value="MFS general substrate transporter"/>
    <property type="match status" value="1"/>
</dbReference>
<dbReference type="GeneID" id="98051572"/>
<evidence type="ECO:0000256" key="2">
    <source>
        <dbReference type="ARBA" id="ARBA00022448"/>
    </source>
</evidence>
<feature type="transmembrane region" description="Helical" evidence="8">
    <location>
        <begin position="392"/>
        <end position="413"/>
    </location>
</feature>
<evidence type="ECO:0000259" key="9">
    <source>
        <dbReference type="PROSITE" id="PS50850"/>
    </source>
</evidence>